<protein>
    <recommendedName>
        <fullName evidence="9">S-adenosyl-L-methionine-dependent tRNA 4-demethylwyosine synthase</fullName>
        <ecNumber evidence="9">4.1.3.44</ecNumber>
    </recommendedName>
    <alternativeName>
        <fullName evidence="9">tRNA wyosine derivatives biosynthesis protein Taw1</fullName>
    </alternativeName>
</protein>
<evidence type="ECO:0000313" key="11">
    <source>
        <dbReference type="EMBL" id="TDQ68725.1"/>
    </source>
</evidence>
<dbReference type="InterPro" id="IPR058240">
    <property type="entry name" value="rSAM_sf"/>
</dbReference>
<evidence type="ECO:0000256" key="4">
    <source>
        <dbReference type="ARBA" id="ARBA00022723"/>
    </source>
</evidence>
<dbReference type="Gene3D" id="3.20.20.70">
    <property type="entry name" value="Aldolase class I"/>
    <property type="match status" value="1"/>
</dbReference>
<dbReference type="GO" id="GO:0046872">
    <property type="term" value="F:metal ion binding"/>
    <property type="evidence" value="ECO:0007669"/>
    <property type="project" value="UniProtKB-KW"/>
</dbReference>
<comment type="subcellular location">
    <subcellularLocation>
        <location evidence="9">Cytoplasm</location>
    </subcellularLocation>
</comment>
<accession>A0A484F5M1</accession>
<dbReference type="SFLD" id="SFLDF00284">
    <property type="entry name" value="tRNA_wybutosine-synthesizing"/>
    <property type="match status" value="1"/>
</dbReference>
<name>A0A484F5M1_9EURY</name>
<evidence type="ECO:0000256" key="2">
    <source>
        <dbReference type="ARBA" id="ARBA00022691"/>
    </source>
</evidence>
<evidence type="ECO:0000256" key="7">
    <source>
        <dbReference type="ARBA" id="ARBA00023239"/>
    </source>
</evidence>
<dbReference type="NCBIfam" id="TIGR03972">
    <property type="entry name" value="rSAM_TYW1"/>
    <property type="match status" value="1"/>
</dbReference>
<gene>
    <name evidence="9" type="primary">taw1</name>
    <name evidence="11" type="ORF">C7391_0916</name>
</gene>
<dbReference type="InterPro" id="IPR023993">
    <property type="entry name" value="TYW1_archaea"/>
</dbReference>
<dbReference type="PROSITE" id="PS51918">
    <property type="entry name" value="RADICAL_SAM"/>
    <property type="match status" value="1"/>
</dbReference>
<feature type="binding site" evidence="9">
    <location>
        <position position="95"/>
    </location>
    <ligand>
        <name>[4Fe-4S] cluster</name>
        <dbReference type="ChEBI" id="CHEBI:49883"/>
        <label>2</label>
        <note>4Fe-4S-S-AdoMet</note>
    </ligand>
</feature>
<keyword evidence="5 9" id="KW-0408">Iron</keyword>
<feature type="binding site" evidence="9">
    <location>
        <position position="53"/>
    </location>
    <ligand>
        <name>[4Fe-4S] cluster</name>
        <dbReference type="ChEBI" id="CHEBI:49883"/>
        <label>1</label>
    </ligand>
</feature>
<dbReference type="SFLD" id="SFLDS00029">
    <property type="entry name" value="Radical_SAM"/>
    <property type="match status" value="1"/>
</dbReference>
<evidence type="ECO:0000256" key="8">
    <source>
        <dbReference type="ARBA" id="ARBA00049466"/>
    </source>
</evidence>
<keyword evidence="1 9" id="KW-0004">4Fe-4S</keyword>
<reference evidence="11 12" key="1">
    <citation type="submission" date="2019-03" db="EMBL/GenBank/DDBJ databases">
        <title>Genomic Encyclopedia of Type Strains, Phase IV (KMG-IV): sequencing the most valuable type-strain genomes for metagenomic binning, comparative biology and taxonomic classification.</title>
        <authorList>
            <person name="Goeker M."/>
        </authorList>
    </citation>
    <scope>NUCLEOTIDE SEQUENCE [LARGE SCALE GENOMIC DNA]</scope>
    <source>
        <strain evidence="11 12">DSM 13328</strain>
    </source>
</reference>
<dbReference type="Proteomes" id="UP000294855">
    <property type="component" value="Unassembled WGS sequence"/>
</dbReference>
<dbReference type="Pfam" id="PF04055">
    <property type="entry name" value="Radical_SAM"/>
    <property type="match status" value="1"/>
</dbReference>
<dbReference type="EC" id="4.1.3.44" evidence="9"/>
<dbReference type="PANTHER" id="PTHR13930">
    <property type="entry name" value="S-ADENOSYL-L-METHIONINE-DEPENDENT TRNA 4-DEMETHYLWYOSINE SYNTHASE"/>
    <property type="match status" value="1"/>
</dbReference>
<comment type="cofactor">
    <cofactor evidence="9">
        <name>[4Fe-4S] cluster</name>
        <dbReference type="ChEBI" id="CHEBI:49883"/>
    </cofactor>
    <text evidence="9">Binds 2 [4Fe-4S] clusters. Binds 1 [4Fe-4S] cluster coordinated with 3 cysteines and an exchangeable S-adenosyl-L-methionine.</text>
</comment>
<dbReference type="GO" id="GO:0051539">
    <property type="term" value="F:4 iron, 4 sulfur cluster binding"/>
    <property type="evidence" value="ECO:0007669"/>
    <property type="project" value="UniProtKB-UniRule"/>
</dbReference>
<dbReference type="InterPro" id="IPR013785">
    <property type="entry name" value="Aldolase_TIM"/>
</dbReference>
<dbReference type="GO" id="GO:0005737">
    <property type="term" value="C:cytoplasm"/>
    <property type="evidence" value="ECO:0007669"/>
    <property type="project" value="UniProtKB-SubCell"/>
</dbReference>
<keyword evidence="3 9" id="KW-0819">tRNA processing</keyword>
<feature type="binding site" evidence="9">
    <location>
        <position position="92"/>
    </location>
    <ligand>
        <name>[4Fe-4S] cluster</name>
        <dbReference type="ChEBI" id="CHEBI:49883"/>
        <label>2</label>
        <note>4Fe-4S-S-AdoMet</note>
    </ligand>
</feature>
<evidence type="ECO:0000313" key="12">
    <source>
        <dbReference type="Proteomes" id="UP000294855"/>
    </source>
</evidence>
<proteinExistence type="inferred from homology"/>
<comment type="similarity">
    <text evidence="9">Belongs to the TYW1 family.</text>
</comment>
<evidence type="ECO:0000256" key="1">
    <source>
        <dbReference type="ARBA" id="ARBA00022485"/>
    </source>
</evidence>
<dbReference type="AlphaFoldDB" id="A0A484F5M1"/>
<keyword evidence="12" id="KW-1185">Reference proteome</keyword>
<dbReference type="HAMAP" id="MF_01921">
    <property type="entry name" value="TYW1_archaea"/>
    <property type="match status" value="1"/>
</dbReference>
<dbReference type="InterPro" id="IPR007197">
    <property type="entry name" value="rSAM"/>
</dbReference>
<dbReference type="RefSeq" id="WP_133517378.1">
    <property type="nucleotide sequence ID" value="NZ_JAHDUW010000003.1"/>
</dbReference>
<keyword evidence="2 9" id="KW-0949">S-adenosyl-L-methionine</keyword>
<evidence type="ECO:0000256" key="6">
    <source>
        <dbReference type="ARBA" id="ARBA00023014"/>
    </source>
</evidence>
<keyword evidence="6 9" id="KW-0411">Iron-sulfur</keyword>
<dbReference type="EMBL" id="SNYS01000008">
    <property type="protein sequence ID" value="TDQ68725.1"/>
    <property type="molecule type" value="Genomic_DNA"/>
</dbReference>
<feature type="domain" description="Radical SAM core" evidence="10">
    <location>
        <begin position="72"/>
        <end position="316"/>
    </location>
</feature>
<feature type="binding site" evidence="9">
    <location>
        <position position="79"/>
    </location>
    <ligand>
        <name>[4Fe-4S] cluster</name>
        <dbReference type="ChEBI" id="CHEBI:49883"/>
        <label>1</label>
    </ligand>
</feature>
<evidence type="ECO:0000259" key="10">
    <source>
        <dbReference type="PROSITE" id="PS51918"/>
    </source>
</evidence>
<evidence type="ECO:0000256" key="9">
    <source>
        <dbReference type="HAMAP-Rule" id="MF_01921"/>
    </source>
</evidence>
<dbReference type="GO" id="GO:0102521">
    <property type="term" value="F:tRNA-4-demethylwyosine synthase activity"/>
    <property type="evidence" value="ECO:0007669"/>
    <property type="project" value="UniProtKB-EC"/>
</dbReference>
<dbReference type="PANTHER" id="PTHR13930:SF0">
    <property type="entry name" value="S-ADENOSYL-L-METHIONINE-DEPENDENT TRNA 4-DEMETHYLWYOSINE SYNTHASE TYW1-RELATED"/>
    <property type="match status" value="1"/>
</dbReference>
<feature type="binding site" evidence="9">
    <location>
        <position position="88"/>
    </location>
    <ligand>
        <name>[4Fe-4S] cluster</name>
        <dbReference type="ChEBI" id="CHEBI:49883"/>
        <label>2</label>
        <note>4Fe-4S-S-AdoMet</note>
    </ligand>
</feature>
<keyword evidence="7 9" id="KW-0456">Lyase</keyword>
<comment type="catalytic activity">
    <reaction evidence="8 9">
        <text>N(1)-methylguanosine(37) in tRNA(Phe) + pyruvate + S-adenosyl-L-methionine = 4-demethylwyosine(37) in tRNA(Phe) + 5'-deoxyadenosine + L-methionine + CO2 + H2O</text>
        <dbReference type="Rhea" id="RHEA:36347"/>
        <dbReference type="Rhea" id="RHEA-COMP:10164"/>
        <dbReference type="Rhea" id="RHEA-COMP:10165"/>
        <dbReference type="ChEBI" id="CHEBI:15361"/>
        <dbReference type="ChEBI" id="CHEBI:15377"/>
        <dbReference type="ChEBI" id="CHEBI:16526"/>
        <dbReference type="ChEBI" id="CHEBI:17319"/>
        <dbReference type="ChEBI" id="CHEBI:57844"/>
        <dbReference type="ChEBI" id="CHEBI:59789"/>
        <dbReference type="ChEBI" id="CHEBI:64315"/>
        <dbReference type="ChEBI" id="CHEBI:73542"/>
        <dbReference type="EC" id="4.1.3.44"/>
    </reaction>
</comment>
<dbReference type="SFLD" id="SFLDG01071">
    <property type="entry name" value="tRNA_wybutosine-synthesizing"/>
    <property type="match status" value="1"/>
</dbReference>
<dbReference type="CDD" id="cd01335">
    <property type="entry name" value="Radical_SAM"/>
    <property type="match status" value="1"/>
</dbReference>
<dbReference type="InterPro" id="IPR013917">
    <property type="entry name" value="tRNA_wybutosine-synth"/>
</dbReference>
<comment type="function">
    <text evidence="9">Component of the wyosine derivatives biosynthesis pathway that catalyzes the condensation of N-methylguanine with 2 carbon atoms from pyruvate to form the tricyclic 4-demethylwyosine (imG-14) on guanosine-37 of tRNA(Phe).</text>
</comment>
<dbReference type="Pfam" id="PF08608">
    <property type="entry name" value="Wyosine_form"/>
    <property type="match status" value="1"/>
</dbReference>
<dbReference type="InterPro" id="IPR034556">
    <property type="entry name" value="tRNA_wybutosine-synthase"/>
</dbReference>
<keyword evidence="9" id="KW-0963">Cytoplasm</keyword>
<sequence>MDETNANNIKKKTESPSDERIRFSYSLEDISMDELMARQGYAKAGAHSAVKTCAWLKNSMNGTGVCYKSSFYGVTSHRCLQMTPTLMCNQECIFCWRPTEVQAVSPGEWDLPDKIVEESIQAQRKLITGFGGSPNAVPGHYDEARNPSNVAISLSGEPTFYPYLPELITAYESKGMTVFLVTNGTQPEMLRKIRPTQLYMSLDASTPELYNEVCRPKSPHLWEKVVESLDVLKEKKAQGVRTAIRITAVKGLNMADETGFAALIQKAEPDFIEVKSYMHVGFSRLRLTRANMAEQNEILEFARKIGDLAGYQYAGESEPSRVVVLTKNGELSNV</sequence>
<evidence type="ECO:0000256" key="3">
    <source>
        <dbReference type="ARBA" id="ARBA00022694"/>
    </source>
</evidence>
<dbReference type="OrthoDB" id="68499at2157"/>
<feature type="binding site" evidence="9">
    <location>
        <position position="66"/>
    </location>
    <ligand>
        <name>[4Fe-4S] cluster</name>
        <dbReference type="ChEBI" id="CHEBI:49883"/>
        <label>1</label>
    </ligand>
</feature>
<dbReference type="SUPFAM" id="SSF102114">
    <property type="entry name" value="Radical SAM enzymes"/>
    <property type="match status" value="1"/>
</dbReference>
<organism evidence="11 12">
    <name type="scientific">Methanimicrococcus blatticola</name>
    <dbReference type="NCBI Taxonomy" id="91560"/>
    <lineage>
        <taxon>Archaea</taxon>
        <taxon>Methanobacteriati</taxon>
        <taxon>Methanobacteriota</taxon>
        <taxon>Stenosarchaea group</taxon>
        <taxon>Methanomicrobia</taxon>
        <taxon>Methanosarcinales</taxon>
        <taxon>Methanosarcinaceae</taxon>
        <taxon>Methanimicrococcus</taxon>
    </lineage>
</organism>
<dbReference type="GO" id="GO:0008033">
    <property type="term" value="P:tRNA processing"/>
    <property type="evidence" value="ECO:0007669"/>
    <property type="project" value="UniProtKB-UniRule"/>
</dbReference>
<keyword evidence="4 9" id="KW-0479">Metal-binding</keyword>
<comment type="caution">
    <text evidence="11">The sequence shown here is derived from an EMBL/GenBank/DDBJ whole genome shotgun (WGS) entry which is preliminary data.</text>
</comment>
<evidence type="ECO:0000256" key="5">
    <source>
        <dbReference type="ARBA" id="ARBA00023004"/>
    </source>
</evidence>
<comment type="subunit">
    <text evidence="9">Monomer.</text>
</comment>